<proteinExistence type="predicted"/>
<dbReference type="EMBL" id="CP001843">
    <property type="protein sequence ID" value="AEF84936.1"/>
    <property type="molecule type" value="Genomic_DNA"/>
</dbReference>
<organism evidence="2 3">
    <name type="scientific">Treponema primitia (strain ATCC BAA-887 / DSM 12427 / ZAS-2)</name>
    <dbReference type="NCBI Taxonomy" id="545694"/>
    <lineage>
        <taxon>Bacteria</taxon>
        <taxon>Pseudomonadati</taxon>
        <taxon>Spirochaetota</taxon>
        <taxon>Spirochaetia</taxon>
        <taxon>Spirochaetales</taxon>
        <taxon>Treponemataceae</taxon>
        <taxon>Treponema</taxon>
    </lineage>
</organism>
<dbReference type="HOGENOM" id="CLU_2276223_0_0_12"/>
<evidence type="ECO:0000313" key="3">
    <source>
        <dbReference type="Proteomes" id="UP000009223"/>
    </source>
</evidence>
<dbReference type="KEGG" id="tpi:TREPR_3353"/>
<keyword evidence="1" id="KW-0472">Membrane</keyword>
<reference evidence="2 3" key="2">
    <citation type="journal article" date="2011" name="ISME J.">
        <title>RNA-seq reveals cooperative metabolic interactions between two termite-gut spirochete species in co-culture.</title>
        <authorList>
            <person name="Rosenthal A.Z."/>
            <person name="Matson E.G."/>
            <person name="Eldar A."/>
            <person name="Leadbetter J.R."/>
        </authorList>
    </citation>
    <scope>NUCLEOTIDE SEQUENCE [LARGE SCALE GENOMIC DNA]</scope>
    <source>
        <strain evidence="3">ATCC BAA-887 / DSM 12427 / ZAS-2</strain>
    </source>
</reference>
<dbReference type="Proteomes" id="UP000009223">
    <property type="component" value="Chromosome"/>
</dbReference>
<keyword evidence="1" id="KW-0812">Transmembrane</keyword>
<gene>
    <name evidence="2" type="ordered locus">TREPR_3353</name>
</gene>
<reference evidence="3" key="1">
    <citation type="submission" date="2009-12" db="EMBL/GenBank/DDBJ databases">
        <title>Complete sequence of Treponema primitia strain ZAS-2.</title>
        <authorList>
            <person name="Tetu S.G."/>
            <person name="Matson E."/>
            <person name="Ren Q."/>
            <person name="Seshadri R."/>
            <person name="Elbourne L."/>
            <person name="Hassan K.A."/>
            <person name="Durkin A."/>
            <person name="Radune D."/>
            <person name="Mohamoud Y."/>
            <person name="Shay R."/>
            <person name="Jin S."/>
            <person name="Zhang X."/>
            <person name="Lucey K."/>
            <person name="Ballor N.R."/>
            <person name="Ottesen E."/>
            <person name="Rosenthal R."/>
            <person name="Allen A."/>
            <person name="Leadbetter J.R."/>
            <person name="Paulsen I.T."/>
        </authorList>
    </citation>
    <scope>NUCLEOTIDE SEQUENCE [LARGE SCALE GENOMIC DNA]</scope>
    <source>
        <strain evidence="3">ATCC BAA-887 / DSM 12427 / ZAS-2</strain>
    </source>
</reference>
<protein>
    <submittedName>
        <fullName evidence="2">Uncharacterized protein</fullName>
    </submittedName>
</protein>
<feature type="transmembrane region" description="Helical" evidence="1">
    <location>
        <begin position="23"/>
        <end position="44"/>
    </location>
</feature>
<name>F5YK64_TREPZ</name>
<dbReference type="RefSeq" id="WP_015706925.1">
    <property type="nucleotide sequence ID" value="NC_015578.1"/>
</dbReference>
<keyword evidence="3" id="KW-1185">Reference proteome</keyword>
<dbReference type="STRING" id="545694.TREPR_3353"/>
<keyword evidence="1" id="KW-1133">Transmembrane helix</keyword>
<sequence>MSSEKGQKMKEGVKTGVSIVGKVIKWIFIAILIIIALVIGFSVYTCTVATKAAVDVGKTVIENADKLGDPELIQKADEVKDSLNQLDQALNSLKNIGGSKDK</sequence>
<dbReference type="AlphaFoldDB" id="F5YK64"/>
<evidence type="ECO:0000313" key="2">
    <source>
        <dbReference type="EMBL" id="AEF84936.1"/>
    </source>
</evidence>
<accession>F5YK64</accession>
<evidence type="ECO:0000256" key="1">
    <source>
        <dbReference type="SAM" id="Phobius"/>
    </source>
</evidence>